<proteinExistence type="predicted"/>
<dbReference type="RefSeq" id="XP_040687427.1">
    <property type="nucleotide sequence ID" value="XM_040831034.1"/>
</dbReference>
<dbReference type="PANTHER" id="PTHR48070">
    <property type="entry name" value="ESTERASE OVCA2"/>
    <property type="match status" value="1"/>
</dbReference>
<gene>
    <name evidence="3" type="ORF">ASPWEDRAFT_173185</name>
</gene>
<dbReference type="VEuPathDB" id="FungiDB:ASPWEDRAFT_173185"/>
<dbReference type="InterPro" id="IPR029058">
    <property type="entry name" value="AB_hydrolase_fold"/>
</dbReference>
<dbReference type="GO" id="GO:0005634">
    <property type="term" value="C:nucleus"/>
    <property type="evidence" value="ECO:0007669"/>
    <property type="project" value="TreeGrafter"/>
</dbReference>
<dbReference type="OrthoDB" id="2094269at2759"/>
<evidence type="ECO:0000256" key="1">
    <source>
        <dbReference type="ARBA" id="ARBA00022801"/>
    </source>
</evidence>
<keyword evidence="1" id="KW-0378">Hydrolase</keyword>
<dbReference type="EMBL" id="KV878213">
    <property type="protein sequence ID" value="OJJ33751.1"/>
    <property type="molecule type" value="Genomic_DNA"/>
</dbReference>
<accession>A0A1L9RFQ1</accession>
<dbReference type="STRING" id="1073089.A0A1L9RFQ1"/>
<dbReference type="GO" id="GO:0005737">
    <property type="term" value="C:cytoplasm"/>
    <property type="evidence" value="ECO:0007669"/>
    <property type="project" value="TreeGrafter"/>
</dbReference>
<organism evidence="3 4">
    <name type="scientific">Aspergillus wentii DTO 134E9</name>
    <dbReference type="NCBI Taxonomy" id="1073089"/>
    <lineage>
        <taxon>Eukaryota</taxon>
        <taxon>Fungi</taxon>
        <taxon>Dikarya</taxon>
        <taxon>Ascomycota</taxon>
        <taxon>Pezizomycotina</taxon>
        <taxon>Eurotiomycetes</taxon>
        <taxon>Eurotiomycetidae</taxon>
        <taxon>Eurotiales</taxon>
        <taxon>Aspergillaceae</taxon>
        <taxon>Aspergillus</taxon>
        <taxon>Aspergillus subgen. Cremei</taxon>
    </lineage>
</organism>
<dbReference type="InterPro" id="IPR005645">
    <property type="entry name" value="FSH-like_dom"/>
</dbReference>
<evidence type="ECO:0000313" key="4">
    <source>
        <dbReference type="Proteomes" id="UP000184383"/>
    </source>
</evidence>
<sequence>MRILCLHGKGTSGLVFQTQTISLCHFIPKSLNIEYDFVDGPCRDAPAPGVDLFYPPPYYAFWKEATADEISNARKWLSDHIAKSGPYDAVMTFSQGCALASSFLLHHQKEHPDLPPPFKAAIFICGGPALADLKSLGFEIPAETIERDVTSGKLLAKQADSSAILASGADRWAGASGVTGTEEGWRSEIKGELKIEIPTVHVYGEKDPRYVAGVQLSGLCEESKRMTYNHGGGHEIPRKEEVSRTIAGLIVQALRQS</sequence>
<dbReference type="Proteomes" id="UP000184383">
    <property type="component" value="Unassembled WGS sequence"/>
</dbReference>
<dbReference type="GeneID" id="63746882"/>
<dbReference type="AlphaFoldDB" id="A0A1L9RFQ1"/>
<evidence type="ECO:0000259" key="2">
    <source>
        <dbReference type="Pfam" id="PF03959"/>
    </source>
</evidence>
<dbReference type="SUPFAM" id="SSF53474">
    <property type="entry name" value="alpha/beta-Hydrolases"/>
    <property type="match status" value="1"/>
</dbReference>
<feature type="domain" description="Serine hydrolase" evidence="2">
    <location>
        <begin position="1"/>
        <end position="244"/>
    </location>
</feature>
<protein>
    <recommendedName>
        <fullName evidence="2">Serine hydrolase domain-containing protein</fullName>
    </recommendedName>
</protein>
<evidence type="ECO:0000313" key="3">
    <source>
        <dbReference type="EMBL" id="OJJ33751.1"/>
    </source>
</evidence>
<dbReference type="Pfam" id="PF03959">
    <property type="entry name" value="FSH1"/>
    <property type="match status" value="1"/>
</dbReference>
<reference evidence="4" key="1">
    <citation type="journal article" date="2017" name="Genome Biol.">
        <title>Comparative genomics reveals high biological diversity and specific adaptations in the industrially and medically important fungal genus Aspergillus.</title>
        <authorList>
            <person name="de Vries R.P."/>
            <person name="Riley R."/>
            <person name="Wiebenga A."/>
            <person name="Aguilar-Osorio G."/>
            <person name="Amillis S."/>
            <person name="Uchima C.A."/>
            <person name="Anderluh G."/>
            <person name="Asadollahi M."/>
            <person name="Askin M."/>
            <person name="Barry K."/>
            <person name="Battaglia E."/>
            <person name="Bayram O."/>
            <person name="Benocci T."/>
            <person name="Braus-Stromeyer S.A."/>
            <person name="Caldana C."/>
            <person name="Canovas D."/>
            <person name="Cerqueira G.C."/>
            <person name="Chen F."/>
            <person name="Chen W."/>
            <person name="Choi C."/>
            <person name="Clum A."/>
            <person name="Dos Santos R.A."/>
            <person name="Damasio A.R."/>
            <person name="Diallinas G."/>
            <person name="Emri T."/>
            <person name="Fekete E."/>
            <person name="Flipphi M."/>
            <person name="Freyberg S."/>
            <person name="Gallo A."/>
            <person name="Gournas C."/>
            <person name="Habgood R."/>
            <person name="Hainaut M."/>
            <person name="Harispe M.L."/>
            <person name="Henrissat B."/>
            <person name="Hilden K.S."/>
            <person name="Hope R."/>
            <person name="Hossain A."/>
            <person name="Karabika E."/>
            <person name="Karaffa L."/>
            <person name="Karanyi Z."/>
            <person name="Krasevec N."/>
            <person name="Kuo A."/>
            <person name="Kusch H."/>
            <person name="LaButti K."/>
            <person name="Lagendijk E.L."/>
            <person name="Lapidus A."/>
            <person name="Levasseur A."/>
            <person name="Lindquist E."/>
            <person name="Lipzen A."/>
            <person name="Logrieco A.F."/>
            <person name="MacCabe A."/>
            <person name="Maekelae M.R."/>
            <person name="Malavazi I."/>
            <person name="Melin P."/>
            <person name="Meyer V."/>
            <person name="Mielnichuk N."/>
            <person name="Miskei M."/>
            <person name="Molnar A.P."/>
            <person name="Mule G."/>
            <person name="Ngan C.Y."/>
            <person name="Orejas M."/>
            <person name="Orosz E."/>
            <person name="Ouedraogo J.P."/>
            <person name="Overkamp K.M."/>
            <person name="Park H.-S."/>
            <person name="Perrone G."/>
            <person name="Piumi F."/>
            <person name="Punt P.J."/>
            <person name="Ram A.F."/>
            <person name="Ramon A."/>
            <person name="Rauscher S."/>
            <person name="Record E."/>
            <person name="Riano-Pachon D.M."/>
            <person name="Robert V."/>
            <person name="Roehrig J."/>
            <person name="Ruller R."/>
            <person name="Salamov A."/>
            <person name="Salih N.S."/>
            <person name="Samson R.A."/>
            <person name="Sandor E."/>
            <person name="Sanguinetti M."/>
            <person name="Schuetze T."/>
            <person name="Sepcic K."/>
            <person name="Shelest E."/>
            <person name="Sherlock G."/>
            <person name="Sophianopoulou V."/>
            <person name="Squina F.M."/>
            <person name="Sun H."/>
            <person name="Susca A."/>
            <person name="Todd R.B."/>
            <person name="Tsang A."/>
            <person name="Unkles S.E."/>
            <person name="van de Wiele N."/>
            <person name="van Rossen-Uffink D."/>
            <person name="Oliveira J.V."/>
            <person name="Vesth T.C."/>
            <person name="Visser J."/>
            <person name="Yu J.-H."/>
            <person name="Zhou M."/>
            <person name="Andersen M.R."/>
            <person name="Archer D.B."/>
            <person name="Baker S.E."/>
            <person name="Benoit I."/>
            <person name="Brakhage A.A."/>
            <person name="Braus G.H."/>
            <person name="Fischer R."/>
            <person name="Frisvad J.C."/>
            <person name="Goldman G.H."/>
            <person name="Houbraken J."/>
            <person name="Oakley B."/>
            <person name="Pocsi I."/>
            <person name="Scazzocchio C."/>
            <person name="Seiboth B."/>
            <person name="vanKuyk P.A."/>
            <person name="Wortman J."/>
            <person name="Dyer P.S."/>
            <person name="Grigoriev I.V."/>
        </authorList>
    </citation>
    <scope>NUCLEOTIDE SEQUENCE [LARGE SCALE GENOMIC DNA]</scope>
    <source>
        <strain evidence="4">DTO 134E9</strain>
    </source>
</reference>
<dbReference type="GO" id="GO:0016787">
    <property type="term" value="F:hydrolase activity"/>
    <property type="evidence" value="ECO:0007669"/>
    <property type="project" value="UniProtKB-KW"/>
</dbReference>
<dbReference type="GO" id="GO:0019748">
    <property type="term" value="P:secondary metabolic process"/>
    <property type="evidence" value="ECO:0007669"/>
    <property type="project" value="TreeGrafter"/>
</dbReference>
<dbReference type="Gene3D" id="3.40.50.1820">
    <property type="entry name" value="alpha/beta hydrolase"/>
    <property type="match status" value="1"/>
</dbReference>
<dbReference type="PANTHER" id="PTHR48070:SF7">
    <property type="entry name" value="SERINE HYDROLASE FSH DOMAIN-CONTAINING PROTEIN-RELATED"/>
    <property type="match status" value="1"/>
</dbReference>
<keyword evidence="4" id="KW-1185">Reference proteome</keyword>
<name>A0A1L9RFQ1_ASPWE</name>
<dbReference type="InterPro" id="IPR050593">
    <property type="entry name" value="LovG"/>
</dbReference>